<keyword evidence="2" id="KW-0812">Transmembrane</keyword>
<gene>
    <name evidence="3" type="ORF">BCL57_003081</name>
</gene>
<feature type="transmembrane region" description="Helical" evidence="2">
    <location>
        <begin position="12"/>
        <end position="31"/>
    </location>
</feature>
<sequence>MVTVFSRGPRRGSILMVVAGVAIALVLTTTACGPSSPGAPAGGGSSSSGGSSDADAGGGGTAGGGTDGGTDGDGSGGGTENGDAGGGANPVSYRWALPTTNTGVSGNDGPAYGALQRSCDEGQAFLDDRASEGYGFRSPRNVVMFVAAIAVCRGDLDTARIYATHAVAEYGLGGLYNPEILPPCDPAFCDPDSAPECEVYRSVMSVLDQAPRENYDCPGGSPPEDRISTDANGVVWIDDPVTLDIDESDHADVPPSSSPPTADPPEDGEGGATDAPDATSDAPPGAGAE</sequence>
<feature type="compositionally biased region" description="Low complexity" evidence="1">
    <location>
        <begin position="272"/>
        <end position="289"/>
    </location>
</feature>
<feature type="region of interest" description="Disordered" evidence="1">
    <location>
        <begin position="239"/>
        <end position="289"/>
    </location>
</feature>
<dbReference type="PROSITE" id="PS51257">
    <property type="entry name" value="PROKAR_LIPOPROTEIN"/>
    <property type="match status" value="1"/>
</dbReference>
<feature type="region of interest" description="Disordered" evidence="1">
    <location>
        <begin position="211"/>
        <end position="230"/>
    </location>
</feature>
<dbReference type="EMBL" id="SODL02000006">
    <property type="protein sequence ID" value="MCP2368902.1"/>
    <property type="molecule type" value="Genomic_DNA"/>
</dbReference>
<evidence type="ECO:0000256" key="2">
    <source>
        <dbReference type="SAM" id="Phobius"/>
    </source>
</evidence>
<dbReference type="Proteomes" id="UP000893823">
    <property type="component" value="Unassembled WGS sequence"/>
</dbReference>
<evidence type="ECO:0000313" key="4">
    <source>
        <dbReference type="Proteomes" id="UP000893823"/>
    </source>
</evidence>
<protein>
    <submittedName>
        <fullName evidence="3">Uncharacterized protein</fullName>
    </submittedName>
</protein>
<name>A0ABT1KPS6_9MICO</name>
<keyword evidence="2" id="KW-1133">Transmembrane helix</keyword>
<evidence type="ECO:0000256" key="1">
    <source>
        <dbReference type="SAM" id="MobiDB-lite"/>
    </source>
</evidence>
<evidence type="ECO:0000313" key="3">
    <source>
        <dbReference type="EMBL" id="MCP2368902.1"/>
    </source>
</evidence>
<reference evidence="3" key="1">
    <citation type="submission" date="2022-06" db="EMBL/GenBank/DDBJ databases">
        <title>Genomic Encyclopedia of Type Strains, Phase III (KMG-III): the genomes of soil and plant-associated and newly described type strains.</title>
        <authorList>
            <person name="Whitman W."/>
        </authorList>
    </citation>
    <scope>NUCLEOTIDE SEQUENCE</scope>
    <source>
        <strain evidence="3">CPCC 202695</strain>
    </source>
</reference>
<feature type="compositionally biased region" description="Gly residues" evidence="1">
    <location>
        <begin position="56"/>
        <end position="88"/>
    </location>
</feature>
<organism evidence="3 4">
    <name type="scientific">Agromyces flavus</name>
    <dbReference type="NCBI Taxonomy" id="589382"/>
    <lineage>
        <taxon>Bacteria</taxon>
        <taxon>Bacillati</taxon>
        <taxon>Actinomycetota</taxon>
        <taxon>Actinomycetes</taxon>
        <taxon>Micrococcales</taxon>
        <taxon>Microbacteriaceae</taxon>
        <taxon>Agromyces</taxon>
    </lineage>
</organism>
<proteinExistence type="predicted"/>
<dbReference type="RefSeq" id="WP_188434431.1">
    <property type="nucleotide sequence ID" value="NZ_BMDN01000006.1"/>
</dbReference>
<accession>A0ABT1KPS6</accession>
<feature type="region of interest" description="Disordered" evidence="1">
    <location>
        <begin position="34"/>
        <end position="109"/>
    </location>
</feature>
<comment type="caution">
    <text evidence="3">The sequence shown here is derived from an EMBL/GenBank/DDBJ whole genome shotgun (WGS) entry which is preliminary data.</text>
</comment>
<keyword evidence="4" id="KW-1185">Reference proteome</keyword>
<keyword evidence="2" id="KW-0472">Membrane</keyword>